<evidence type="ECO:0000256" key="11">
    <source>
        <dbReference type="ARBA" id="ARBA00022989"/>
    </source>
</evidence>
<dbReference type="PROSITE" id="PS50885">
    <property type="entry name" value="HAMP"/>
    <property type="match status" value="1"/>
</dbReference>
<keyword evidence="5" id="KW-0597">Phosphoprotein</keyword>
<dbReference type="Gene3D" id="6.10.340.10">
    <property type="match status" value="1"/>
</dbReference>
<feature type="domain" description="Histidine kinase" evidence="15">
    <location>
        <begin position="212"/>
        <end position="400"/>
    </location>
</feature>
<dbReference type="InterPro" id="IPR003661">
    <property type="entry name" value="HisK_dim/P_dom"/>
</dbReference>
<evidence type="ECO:0000313" key="17">
    <source>
        <dbReference type="EMBL" id="MFC3156588.1"/>
    </source>
</evidence>
<accession>A0ABV7HRT3</accession>
<dbReference type="SMART" id="SM00388">
    <property type="entry name" value="HisKA"/>
    <property type="match status" value="1"/>
</dbReference>
<dbReference type="Proteomes" id="UP001595548">
    <property type="component" value="Unassembled WGS sequence"/>
</dbReference>
<dbReference type="InterPro" id="IPR050398">
    <property type="entry name" value="HssS/ArlS-like"/>
</dbReference>
<comment type="catalytic activity">
    <reaction evidence="1">
        <text>ATP + protein L-histidine = ADP + protein N-phospho-L-histidine.</text>
        <dbReference type="EC" id="2.7.13.3"/>
    </reaction>
</comment>
<dbReference type="Gene3D" id="1.10.287.130">
    <property type="match status" value="1"/>
</dbReference>
<evidence type="ECO:0000256" key="1">
    <source>
        <dbReference type="ARBA" id="ARBA00000085"/>
    </source>
</evidence>
<evidence type="ECO:0000256" key="9">
    <source>
        <dbReference type="ARBA" id="ARBA00022777"/>
    </source>
</evidence>
<dbReference type="PROSITE" id="PS50109">
    <property type="entry name" value="HIS_KIN"/>
    <property type="match status" value="1"/>
</dbReference>
<dbReference type="SUPFAM" id="SSF55874">
    <property type="entry name" value="ATPase domain of HSP90 chaperone/DNA topoisomerase II/histidine kinase"/>
    <property type="match status" value="1"/>
</dbReference>
<feature type="transmembrane region" description="Helical" evidence="14">
    <location>
        <begin position="130"/>
        <end position="148"/>
    </location>
</feature>
<evidence type="ECO:0000256" key="4">
    <source>
        <dbReference type="ARBA" id="ARBA00022475"/>
    </source>
</evidence>
<dbReference type="EC" id="2.7.13.3" evidence="3"/>
<keyword evidence="7 14" id="KW-0812">Transmembrane</keyword>
<keyword evidence="12" id="KW-0902">Two-component regulatory system</keyword>
<dbReference type="PANTHER" id="PTHR45528:SF1">
    <property type="entry name" value="SENSOR HISTIDINE KINASE CPXA"/>
    <property type="match status" value="1"/>
</dbReference>
<dbReference type="RefSeq" id="WP_382417880.1">
    <property type="nucleotide sequence ID" value="NZ_AP031500.1"/>
</dbReference>
<evidence type="ECO:0000256" key="3">
    <source>
        <dbReference type="ARBA" id="ARBA00012438"/>
    </source>
</evidence>
<dbReference type="CDD" id="cd00082">
    <property type="entry name" value="HisKA"/>
    <property type="match status" value="1"/>
</dbReference>
<dbReference type="GO" id="GO:0016301">
    <property type="term" value="F:kinase activity"/>
    <property type="evidence" value="ECO:0007669"/>
    <property type="project" value="UniProtKB-KW"/>
</dbReference>
<keyword evidence="9 17" id="KW-0418">Kinase</keyword>
<evidence type="ECO:0000259" key="16">
    <source>
        <dbReference type="PROSITE" id="PS50885"/>
    </source>
</evidence>
<keyword evidence="8" id="KW-0547">Nucleotide-binding</keyword>
<comment type="subcellular location">
    <subcellularLocation>
        <location evidence="2">Cell membrane</location>
        <topology evidence="2">Multi-pass membrane protein</topology>
    </subcellularLocation>
</comment>
<evidence type="ECO:0000313" key="18">
    <source>
        <dbReference type="Proteomes" id="UP001595548"/>
    </source>
</evidence>
<dbReference type="SUPFAM" id="SSF158472">
    <property type="entry name" value="HAMP domain-like"/>
    <property type="match status" value="1"/>
</dbReference>
<name>A0ABV7HRT3_9GAMM</name>
<keyword evidence="18" id="KW-1185">Reference proteome</keyword>
<evidence type="ECO:0000256" key="12">
    <source>
        <dbReference type="ARBA" id="ARBA00023012"/>
    </source>
</evidence>
<feature type="transmembrane region" description="Helical" evidence="14">
    <location>
        <begin position="9"/>
        <end position="32"/>
    </location>
</feature>
<dbReference type="InterPro" id="IPR003660">
    <property type="entry name" value="HAMP_dom"/>
</dbReference>
<dbReference type="Gene3D" id="3.30.565.10">
    <property type="entry name" value="Histidine kinase-like ATPase, C-terminal domain"/>
    <property type="match status" value="1"/>
</dbReference>
<protein>
    <recommendedName>
        <fullName evidence="3">histidine kinase</fullName>
        <ecNumber evidence="3">2.7.13.3</ecNumber>
    </recommendedName>
</protein>
<evidence type="ECO:0000256" key="7">
    <source>
        <dbReference type="ARBA" id="ARBA00022692"/>
    </source>
</evidence>
<evidence type="ECO:0000256" key="8">
    <source>
        <dbReference type="ARBA" id="ARBA00022741"/>
    </source>
</evidence>
<evidence type="ECO:0000259" key="15">
    <source>
        <dbReference type="PROSITE" id="PS50109"/>
    </source>
</evidence>
<evidence type="ECO:0000256" key="10">
    <source>
        <dbReference type="ARBA" id="ARBA00022840"/>
    </source>
</evidence>
<evidence type="ECO:0000256" key="14">
    <source>
        <dbReference type="SAM" id="Phobius"/>
    </source>
</evidence>
<keyword evidence="11 14" id="KW-1133">Transmembrane helix</keyword>
<sequence length="405" mass="45163">MKLNYTQKLIASLVGYSCLLMLFTFSIVWLMIEASEEDASAGASAQTAIAIALQHSDEGHNTFVTDDYTVYFNEAELPEIIRQALTSNQPEALTDTPVYVGINPTNQQRYYVVSKATGLGDFFIAEFDDMVFILMAVVLATLILFIMATKMARQLAEPVVSLTHSVQNLSAEDTQFPTLSRDDEIGQLSRAFGNLFNRMQAFALRERDFTRFASHELRSPAAVIRGNIDLLKKDGLAPEVTHRAISRLDAASHRITLLINAFLYLGRESERLDETKVSPLQKCDLENIVNLLLEHAGEQNRERIQWHVASLDWNINSDLLNIVLDNLIRNATQHSTGCITLAITASGINISNAIDNELEQSRQGIGLQIIERICELNHWGYNVASNEQRFTVAIEIAPVTSTTST</sequence>
<keyword evidence="13 14" id="KW-0472">Membrane</keyword>
<dbReference type="InterPro" id="IPR036890">
    <property type="entry name" value="HATPase_C_sf"/>
</dbReference>
<dbReference type="SUPFAM" id="SSF47384">
    <property type="entry name" value="Homodimeric domain of signal transducing histidine kinase"/>
    <property type="match status" value="1"/>
</dbReference>
<dbReference type="InterPro" id="IPR005467">
    <property type="entry name" value="His_kinase_dom"/>
</dbReference>
<dbReference type="Pfam" id="PF00512">
    <property type="entry name" value="HisKA"/>
    <property type="match status" value="1"/>
</dbReference>
<gene>
    <name evidence="17" type="ORF">ACFOEB_15360</name>
</gene>
<dbReference type="PANTHER" id="PTHR45528">
    <property type="entry name" value="SENSOR HISTIDINE KINASE CPXA"/>
    <property type="match status" value="1"/>
</dbReference>
<comment type="caution">
    <text evidence="17">The sequence shown here is derived from an EMBL/GenBank/DDBJ whole genome shotgun (WGS) entry which is preliminary data.</text>
</comment>
<evidence type="ECO:0000256" key="13">
    <source>
        <dbReference type="ARBA" id="ARBA00023136"/>
    </source>
</evidence>
<dbReference type="EMBL" id="JBHRTL010000031">
    <property type="protein sequence ID" value="MFC3156588.1"/>
    <property type="molecule type" value="Genomic_DNA"/>
</dbReference>
<keyword evidence="6" id="KW-0808">Transferase</keyword>
<proteinExistence type="predicted"/>
<reference evidence="18" key="1">
    <citation type="journal article" date="2019" name="Int. J. Syst. Evol. Microbiol.">
        <title>The Global Catalogue of Microorganisms (GCM) 10K type strain sequencing project: providing services to taxonomists for standard genome sequencing and annotation.</title>
        <authorList>
            <consortium name="The Broad Institute Genomics Platform"/>
            <consortium name="The Broad Institute Genome Sequencing Center for Infectious Disease"/>
            <person name="Wu L."/>
            <person name="Ma J."/>
        </authorList>
    </citation>
    <scope>NUCLEOTIDE SEQUENCE [LARGE SCALE GENOMIC DNA]</scope>
    <source>
        <strain evidence="18">KCTC 52141</strain>
    </source>
</reference>
<keyword evidence="4" id="KW-1003">Cell membrane</keyword>
<evidence type="ECO:0000256" key="2">
    <source>
        <dbReference type="ARBA" id="ARBA00004651"/>
    </source>
</evidence>
<evidence type="ECO:0000256" key="5">
    <source>
        <dbReference type="ARBA" id="ARBA00022553"/>
    </source>
</evidence>
<feature type="domain" description="HAMP" evidence="16">
    <location>
        <begin position="153"/>
        <end position="204"/>
    </location>
</feature>
<dbReference type="InterPro" id="IPR036097">
    <property type="entry name" value="HisK_dim/P_sf"/>
</dbReference>
<keyword evidence="10" id="KW-0067">ATP-binding</keyword>
<organism evidence="17 18">
    <name type="scientific">Gilvimarinus japonicus</name>
    <dbReference type="NCBI Taxonomy" id="1796469"/>
    <lineage>
        <taxon>Bacteria</taxon>
        <taxon>Pseudomonadati</taxon>
        <taxon>Pseudomonadota</taxon>
        <taxon>Gammaproteobacteria</taxon>
        <taxon>Cellvibrionales</taxon>
        <taxon>Cellvibrionaceae</taxon>
        <taxon>Gilvimarinus</taxon>
    </lineage>
</organism>
<evidence type="ECO:0000256" key="6">
    <source>
        <dbReference type="ARBA" id="ARBA00022679"/>
    </source>
</evidence>
<dbReference type="Pfam" id="PF00672">
    <property type="entry name" value="HAMP"/>
    <property type="match status" value="1"/>
</dbReference>
<dbReference type="CDD" id="cd06225">
    <property type="entry name" value="HAMP"/>
    <property type="match status" value="1"/>
</dbReference>